<organism evidence="1 2">
    <name type="scientific">Microbacterium immunditiarum</name>
    <dbReference type="NCBI Taxonomy" id="337480"/>
    <lineage>
        <taxon>Bacteria</taxon>
        <taxon>Bacillati</taxon>
        <taxon>Actinomycetota</taxon>
        <taxon>Actinomycetes</taxon>
        <taxon>Micrococcales</taxon>
        <taxon>Microbacteriaceae</taxon>
        <taxon>Microbacterium</taxon>
    </lineage>
</organism>
<dbReference type="Gene3D" id="3.10.180.10">
    <property type="entry name" value="2,3-Dihydroxybiphenyl 1,2-Dioxygenase, domain 1"/>
    <property type="match status" value="1"/>
</dbReference>
<sequence length="209" mass="23186">MRFAHVRLAAPLDLRGFYGGELGLPLDRDAIVVGETRLSFRVEDGGAFYHFALLVPGDRFDAALEWARDRVELLGDVFDFAFWDARATYFHDPAGNIVELIAHRRLEENGRTGTFAADELVGFSELGLVGDRRELLRQLEQVGLELWSGGIDEPDSLGFVGEKGRTLILTRPGRGWLPTGRPAEPHPVAIDFEPDTARFEFDPAPAGPQ</sequence>
<dbReference type="SUPFAM" id="SSF54593">
    <property type="entry name" value="Glyoxalase/Bleomycin resistance protein/Dihydroxybiphenyl dioxygenase"/>
    <property type="match status" value="1"/>
</dbReference>
<dbReference type="RefSeq" id="WP_179489463.1">
    <property type="nucleotide sequence ID" value="NZ_JACCBV010000001.1"/>
</dbReference>
<evidence type="ECO:0000313" key="1">
    <source>
        <dbReference type="EMBL" id="NYE19855.1"/>
    </source>
</evidence>
<accession>A0A7Y9KJJ9</accession>
<comment type="caution">
    <text evidence="1">The sequence shown here is derived from an EMBL/GenBank/DDBJ whole genome shotgun (WGS) entry which is preliminary data.</text>
</comment>
<dbReference type="EMBL" id="JACCBV010000001">
    <property type="protein sequence ID" value="NYE19855.1"/>
    <property type="molecule type" value="Genomic_DNA"/>
</dbReference>
<gene>
    <name evidence="1" type="ORF">BJ991_001883</name>
</gene>
<evidence type="ECO:0000313" key="2">
    <source>
        <dbReference type="Proteomes" id="UP000576969"/>
    </source>
</evidence>
<dbReference type="Proteomes" id="UP000576969">
    <property type="component" value="Unassembled WGS sequence"/>
</dbReference>
<dbReference type="AlphaFoldDB" id="A0A7Y9KJJ9"/>
<reference evidence="1 2" key="1">
    <citation type="submission" date="2020-07" db="EMBL/GenBank/DDBJ databases">
        <title>Sequencing the genomes of 1000 actinobacteria strains.</title>
        <authorList>
            <person name="Klenk H.-P."/>
        </authorList>
    </citation>
    <scope>NUCLEOTIDE SEQUENCE [LARGE SCALE GENOMIC DNA]</scope>
    <source>
        <strain evidence="1 2">DSM 24662</strain>
    </source>
</reference>
<dbReference type="InterPro" id="IPR029068">
    <property type="entry name" value="Glyas_Bleomycin-R_OHBP_Dase"/>
</dbReference>
<proteinExistence type="predicted"/>
<evidence type="ECO:0008006" key="3">
    <source>
        <dbReference type="Google" id="ProtNLM"/>
    </source>
</evidence>
<protein>
    <recommendedName>
        <fullName evidence="3">VOC domain-containing protein</fullName>
    </recommendedName>
</protein>
<keyword evidence="2" id="KW-1185">Reference proteome</keyword>
<name>A0A7Y9KJJ9_9MICO</name>